<evidence type="ECO:0000313" key="4">
    <source>
        <dbReference type="EMBL" id="KDA00531.1"/>
    </source>
</evidence>
<dbReference type="AlphaFoldDB" id="A0A062VJ36"/>
<dbReference type="InterPro" id="IPR007172">
    <property type="entry name" value="DUF374"/>
</dbReference>
<dbReference type="EMBL" id="ARYM01000001">
    <property type="protein sequence ID" value="KDA00531.1"/>
    <property type="molecule type" value="Genomic_DNA"/>
</dbReference>
<feature type="transmembrane region" description="Helical" evidence="2">
    <location>
        <begin position="15"/>
        <end position="36"/>
    </location>
</feature>
<feature type="domain" description="DUF374" evidence="3">
    <location>
        <begin position="87"/>
        <end position="161"/>
    </location>
</feature>
<evidence type="ECO:0000259" key="3">
    <source>
        <dbReference type="Pfam" id="PF04028"/>
    </source>
</evidence>
<proteinExistence type="predicted"/>
<keyword evidence="2" id="KW-0812">Transmembrane</keyword>
<dbReference type="Proteomes" id="UP000027100">
    <property type="component" value="Unassembled WGS sequence"/>
</dbReference>
<evidence type="ECO:0000256" key="2">
    <source>
        <dbReference type="SAM" id="Phobius"/>
    </source>
</evidence>
<dbReference type="PATRIC" id="fig|1280954.3.peg.173"/>
<reference evidence="4 5" key="1">
    <citation type="journal article" date="2014" name="Antonie Van Leeuwenhoek">
        <title>Hyphomonas beringensis sp. nov. and Hyphomonas chukchiensis sp. nov., isolated from surface seawater of the Bering Sea and Chukchi Sea.</title>
        <authorList>
            <person name="Li C."/>
            <person name="Lai Q."/>
            <person name="Li G."/>
            <person name="Dong C."/>
            <person name="Wang J."/>
            <person name="Liao Y."/>
            <person name="Shao Z."/>
        </authorList>
    </citation>
    <scope>NUCLEOTIDE SEQUENCE [LARGE SCALE GENOMIC DNA]</scope>
    <source>
        <strain evidence="4 5">PS728</strain>
    </source>
</reference>
<sequence>MAQGAKRSISRSMKAFFRSAPVVAVLGFLIWAWMALVGRTVRWMIEGEAEARAALAVEKPGLIVACWHETILLMPAGWNRAVRHWPEKRGRAAMMISLSPDGEPVARAIKHLDLDVVRGSKGNKKKTNKDKGGMRAIAEAASRLRSGGYVCMTPDGPRGPRRIASQGAVTLAQRSGAAVLPYAISTRPAPRLKSWDRFIIPLPFTRGAIVFGPLLVCPREASPEALQEALQRGMDEATRRAETLAGYPEQPARPELMTE</sequence>
<keyword evidence="2" id="KW-1133">Transmembrane helix</keyword>
<keyword evidence="5" id="KW-1185">Reference proteome</keyword>
<dbReference type="eggNOG" id="COG2121">
    <property type="taxonomic scope" value="Bacteria"/>
</dbReference>
<name>A0A062VJ36_9PROT</name>
<dbReference type="STRING" id="1280954.HPO_00840"/>
<dbReference type="Pfam" id="PF04028">
    <property type="entry name" value="DUF374"/>
    <property type="match status" value="1"/>
</dbReference>
<protein>
    <recommendedName>
        <fullName evidence="3">DUF374 domain-containing protein</fullName>
    </recommendedName>
</protein>
<comment type="caution">
    <text evidence="4">The sequence shown here is derived from an EMBL/GenBank/DDBJ whole genome shotgun (WGS) entry which is preliminary data.</text>
</comment>
<feature type="compositionally biased region" description="Basic and acidic residues" evidence="1">
    <location>
        <begin position="233"/>
        <end position="242"/>
    </location>
</feature>
<dbReference type="CDD" id="cd07983">
    <property type="entry name" value="LPLAT_DUF374-like"/>
    <property type="match status" value="1"/>
</dbReference>
<gene>
    <name evidence="4" type="ORF">HPO_00840</name>
</gene>
<organism evidence="4 5">
    <name type="scientific">Hyphomonas polymorpha PS728</name>
    <dbReference type="NCBI Taxonomy" id="1280954"/>
    <lineage>
        <taxon>Bacteria</taxon>
        <taxon>Pseudomonadati</taxon>
        <taxon>Pseudomonadota</taxon>
        <taxon>Alphaproteobacteria</taxon>
        <taxon>Hyphomonadales</taxon>
        <taxon>Hyphomonadaceae</taxon>
        <taxon>Hyphomonas</taxon>
    </lineage>
</organism>
<accession>A0A062VJ36</accession>
<feature type="region of interest" description="Disordered" evidence="1">
    <location>
        <begin position="232"/>
        <end position="259"/>
    </location>
</feature>
<keyword evidence="2" id="KW-0472">Membrane</keyword>
<evidence type="ECO:0000313" key="5">
    <source>
        <dbReference type="Proteomes" id="UP000027100"/>
    </source>
</evidence>
<evidence type="ECO:0000256" key="1">
    <source>
        <dbReference type="SAM" id="MobiDB-lite"/>
    </source>
</evidence>